<feature type="transmembrane region" description="Helical" evidence="1">
    <location>
        <begin position="32"/>
        <end position="53"/>
    </location>
</feature>
<keyword evidence="1" id="KW-1133">Transmembrane helix</keyword>
<dbReference type="WBParaSite" id="mrna-Wban_02608">
    <property type="protein sequence ID" value="mrna-Wban_02608"/>
    <property type="gene ID" value="Wban_02608"/>
</dbReference>
<reference evidence="3" key="3">
    <citation type="submission" date="2024-02" db="UniProtKB">
        <authorList>
            <consortium name="WormBaseParasite"/>
        </authorList>
    </citation>
    <scope>IDENTIFICATION</scope>
    <source>
        <strain evidence="3">pt0022</strain>
    </source>
</reference>
<evidence type="ECO:0000313" key="2">
    <source>
        <dbReference type="Proteomes" id="UP000093561"/>
    </source>
</evidence>
<proteinExistence type="predicted"/>
<reference evidence="2" key="1">
    <citation type="submission" date="2015-03" db="EMBL/GenBank/DDBJ databases">
        <title>Wuchereria bancrofti Genome Sequencing Papua New Guinea Strain.</title>
        <authorList>
            <person name="Small S.T."/>
            <person name="Serre D."/>
            <person name="Zimmerman P.A."/>
        </authorList>
    </citation>
    <scope>NUCLEOTIDE SEQUENCE [LARGE SCALE GENOMIC DNA]</scope>
    <source>
        <strain evidence="2">pt0022</strain>
    </source>
</reference>
<sequence>MFEVNSATTFTTTILTSTIETSDGDWNDSKTGTIVVIFLVVLISLIIAGYIGYRKLKERRRSHGEYRPQFEEYQHAKNLPYLQPPSIEGLI</sequence>
<name>A0AAF5PLV4_WUCBA</name>
<evidence type="ECO:0000313" key="3">
    <source>
        <dbReference type="WBParaSite" id="mrna-Wban_02608"/>
    </source>
</evidence>
<evidence type="ECO:0000256" key="1">
    <source>
        <dbReference type="SAM" id="Phobius"/>
    </source>
</evidence>
<dbReference type="Proteomes" id="UP000093561">
    <property type="component" value="Unassembled WGS sequence"/>
</dbReference>
<dbReference type="AlphaFoldDB" id="A0AAF5PLV4"/>
<organism evidence="2 3">
    <name type="scientific">Wuchereria bancrofti</name>
    <dbReference type="NCBI Taxonomy" id="6293"/>
    <lineage>
        <taxon>Eukaryota</taxon>
        <taxon>Metazoa</taxon>
        <taxon>Ecdysozoa</taxon>
        <taxon>Nematoda</taxon>
        <taxon>Chromadorea</taxon>
        <taxon>Rhabditida</taxon>
        <taxon>Spirurina</taxon>
        <taxon>Spiruromorpha</taxon>
        <taxon>Filarioidea</taxon>
        <taxon>Onchocercidae</taxon>
        <taxon>Wuchereria</taxon>
    </lineage>
</organism>
<keyword evidence="1" id="KW-0812">Transmembrane</keyword>
<protein>
    <submittedName>
        <fullName evidence="3">Uncharacterized protein</fullName>
    </submittedName>
</protein>
<keyword evidence="1" id="KW-0472">Membrane</keyword>
<accession>A0AAF5PLV4</accession>
<reference evidence="2" key="2">
    <citation type="journal article" date="2016" name="Mol. Ecol.">
        <title>Population genomics of the filarial nematode parasite Wuchereria bancrofti from mosquitoes.</title>
        <authorList>
            <person name="Small S.T."/>
            <person name="Reimer L.J."/>
            <person name="Tisch D.J."/>
            <person name="King C.L."/>
            <person name="Christensen B.M."/>
            <person name="Siba P.M."/>
            <person name="Kazura J.W."/>
            <person name="Serre D."/>
            <person name="Zimmerman P.A."/>
        </authorList>
    </citation>
    <scope>NUCLEOTIDE SEQUENCE</scope>
    <source>
        <strain evidence="2">pt0022</strain>
    </source>
</reference>